<keyword evidence="7" id="KW-1185">Reference proteome</keyword>
<comment type="subunit">
    <text evidence="3">The 26S proteasome is composed of a core protease, known as the 20S proteasome, capped at one or both ends by the 19S regulatory complex (RC). The RC is composed of at least 18 different subunits in two subcomplexes, the base and the lid, which form the portions proximal and distal to the 20S proteolytic core, respectively. Component of the lid subcomplex of the 19S RC.</text>
</comment>
<dbReference type="InterPro" id="IPR019585">
    <property type="entry name" value="Rpn7/CSN1"/>
</dbReference>
<accession>A0A1Y2EXC5</accession>
<proteinExistence type="predicted"/>
<comment type="function">
    <text evidence="2">Component of the 19S cap proteasome complex which acts as a regulatory subunit of the 26S proteasome, involved in the ATP-dependent degradation of ubiquitinated proteins.</text>
</comment>
<organism evidence="6 7">
    <name type="scientific">Protomyces lactucae-debilis</name>
    <dbReference type="NCBI Taxonomy" id="2754530"/>
    <lineage>
        <taxon>Eukaryota</taxon>
        <taxon>Fungi</taxon>
        <taxon>Dikarya</taxon>
        <taxon>Ascomycota</taxon>
        <taxon>Taphrinomycotina</taxon>
        <taxon>Taphrinomycetes</taxon>
        <taxon>Taphrinales</taxon>
        <taxon>Protomycetaceae</taxon>
        <taxon>Protomyces</taxon>
    </lineage>
</organism>
<evidence type="ECO:0000259" key="5">
    <source>
        <dbReference type="PROSITE" id="PS50250"/>
    </source>
</evidence>
<dbReference type="Pfam" id="PF10602">
    <property type="entry name" value="RPN7"/>
    <property type="match status" value="1"/>
</dbReference>
<name>A0A1Y2EXC5_PROLT</name>
<sequence>MTRRQTKRQRQTRSNAMPTAAVDENSLPAIPDLRLATCIHHLSTEHLAPLHEAANKQLQDAIAAEDAAPLYKHVYQELSLPGLGGKFDQSTYDAMAEKNKAKLAEFDEAYQKCKEEEGDMEMLAVLRNKAEYLAKICDHTAAKEAYKEVYAQTATAGSKIDLCFARLRLSLFFNDVQTTTSVLAETATLIEKGGDWDRRNRLKAYRGVFELSRRQFSEAAGVLLDTLSTFTSTELCSYADVVRYALTAGLIALPRTEIKSKIMDAPEVLALQADMPDLVSCVNSLYLCDYKTFFTALGSVQQSMLADRYLCAHAQFYVLALRIKAYNQLLSSYSSLSLTSMASSFGVSVEWLDADLARFIRAGKIQAVIDRVNGIVETRSGQAGGKSVLYEQVIREGDKLLNKLQKHQNALVL</sequence>
<dbReference type="OMA" id="RLHCKVD"/>
<evidence type="ECO:0000313" key="6">
    <source>
        <dbReference type="EMBL" id="ORY75465.1"/>
    </source>
</evidence>
<dbReference type="OrthoDB" id="1452at2759"/>
<dbReference type="SUPFAM" id="SSF46785">
    <property type="entry name" value="Winged helix' DNA-binding domain"/>
    <property type="match status" value="1"/>
</dbReference>
<feature type="region of interest" description="Disordered" evidence="4">
    <location>
        <begin position="1"/>
        <end position="21"/>
    </location>
</feature>
<feature type="compositionally biased region" description="Basic residues" evidence="4">
    <location>
        <begin position="1"/>
        <end position="11"/>
    </location>
</feature>
<dbReference type="GO" id="GO:0043161">
    <property type="term" value="P:proteasome-mediated ubiquitin-dependent protein catabolic process"/>
    <property type="evidence" value="ECO:0007669"/>
    <property type="project" value="TreeGrafter"/>
</dbReference>
<evidence type="ECO:0000313" key="7">
    <source>
        <dbReference type="Proteomes" id="UP000193685"/>
    </source>
</evidence>
<dbReference type="FunFam" id="1.25.40.570:FF:000005">
    <property type="entry name" value="26S proteasome regulatory subunit N7"/>
    <property type="match status" value="1"/>
</dbReference>
<evidence type="ECO:0000256" key="2">
    <source>
        <dbReference type="ARBA" id="ARBA00093435"/>
    </source>
</evidence>
<dbReference type="InterPro" id="IPR045135">
    <property type="entry name" value="Rpn7_N"/>
</dbReference>
<reference evidence="6 7" key="1">
    <citation type="submission" date="2016-07" db="EMBL/GenBank/DDBJ databases">
        <title>Pervasive Adenine N6-methylation of Active Genes in Fungi.</title>
        <authorList>
            <consortium name="DOE Joint Genome Institute"/>
            <person name="Mondo S.J."/>
            <person name="Dannebaum R.O."/>
            <person name="Kuo R.C."/>
            <person name="Labutti K."/>
            <person name="Haridas S."/>
            <person name="Kuo A."/>
            <person name="Salamov A."/>
            <person name="Ahrendt S.R."/>
            <person name="Lipzen A."/>
            <person name="Sullivan W."/>
            <person name="Andreopoulos W.B."/>
            <person name="Clum A."/>
            <person name="Lindquist E."/>
            <person name="Daum C."/>
            <person name="Ramamoorthy G.K."/>
            <person name="Gryganskyi A."/>
            <person name="Culley D."/>
            <person name="Magnuson J.K."/>
            <person name="James T.Y."/>
            <person name="O'Malley M.A."/>
            <person name="Stajich J.E."/>
            <person name="Spatafora J.W."/>
            <person name="Visel A."/>
            <person name="Grigoriev I.V."/>
        </authorList>
    </citation>
    <scope>NUCLEOTIDE SEQUENCE [LARGE SCALE GENOMIC DNA]</scope>
    <source>
        <strain evidence="6 7">12-1054</strain>
    </source>
</reference>
<dbReference type="PROSITE" id="PS50250">
    <property type="entry name" value="PCI"/>
    <property type="match status" value="1"/>
</dbReference>
<dbReference type="InterPro" id="IPR000717">
    <property type="entry name" value="PCI_dom"/>
</dbReference>
<dbReference type="STRING" id="56484.A0A1Y2EXC5"/>
<evidence type="ECO:0000256" key="1">
    <source>
        <dbReference type="ARBA" id="ARBA00022942"/>
    </source>
</evidence>
<dbReference type="AlphaFoldDB" id="A0A1Y2EXC5"/>
<evidence type="ECO:0000256" key="3">
    <source>
        <dbReference type="ARBA" id="ARBA00093502"/>
    </source>
</evidence>
<dbReference type="EMBL" id="MCFI01000026">
    <property type="protein sequence ID" value="ORY75465.1"/>
    <property type="molecule type" value="Genomic_DNA"/>
</dbReference>
<feature type="domain" description="PCI" evidence="5">
    <location>
        <begin position="215"/>
        <end position="383"/>
    </location>
</feature>
<keyword evidence="1 6" id="KW-0647">Proteasome</keyword>
<dbReference type="PANTHER" id="PTHR14145">
    <property type="entry name" value="26S PROTESOME SUBUNIT 6"/>
    <property type="match status" value="1"/>
</dbReference>
<dbReference type="Pfam" id="PF01399">
    <property type="entry name" value="PCI"/>
    <property type="match status" value="1"/>
</dbReference>
<dbReference type="RefSeq" id="XP_040722338.1">
    <property type="nucleotide sequence ID" value="XM_040870168.1"/>
</dbReference>
<gene>
    <name evidence="6" type="ORF">BCR37DRAFT_384088</name>
</gene>
<dbReference type="Proteomes" id="UP000193685">
    <property type="component" value="Unassembled WGS sequence"/>
</dbReference>
<protein>
    <submittedName>
        <fullName evidence="6">26S proteasome subunit RPN7-domain-containing protein</fullName>
    </submittedName>
</protein>
<comment type="caution">
    <text evidence="6">The sequence shown here is derived from an EMBL/GenBank/DDBJ whole genome shotgun (WGS) entry which is preliminary data.</text>
</comment>
<dbReference type="GeneID" id="63786767"/>
<dbReference type="SMART" id="SM00088">
    <property type="entry name" value="PINT"/>
    <property type="match status" value="1"/>
</dbReference>
<dbReference type="PANTHER" id="PTHR14145:SF1">
    <property type="entry name" value="26S PROTEASOME NON-ATPASE REGULATORY SUBUNIT 6"/>
    <property type="match status" value="1"/>
</dbReference>
<dbReference type="Gene3D" id="1.25.40.570">
    <property type="match status" value="1"/>
</dbReference>
<dbReference type="GO" id="GO:0008541">
    <property type="term" value="C:proteasome regulatory particle, lid subcomplex"/>
    <property type="evidence" value="ECO:0007669"/>
    <property type="project" value="UniProtKB-ARBA"/>
</dbReference>
<evidence type="ECO:0000256" key="4">
    <source>
        <dbReference type="SAM" id="MobiDB-lite"/>
    </source>
</evidence>
<dbReference type="InterPro" id="IPR036390">
    <property type="entry name" value="WH_DNA-bd_sf"/>
</dbReference>